<keyword evidence="4 6" id="KW-0238">DNA-binding</keyword>
<comment type="similarity">
    <text evidence="1">Belongs to the DMRT family.</text>
</comment>
<reference evidence="9" key="2">
    <citation type="submission" date="2025-09" db="UniProtKB">
        <authorList>
            <consortium name="Ensembl"/>
        </authorList>
    </citation>
    <scope>IDENTIFICATION</scope>
</reference>
<keyword evidence="2 6" id="KW-0479">Metal-binding</keyword>
<dbReference type="PANTHER" id="PTHR12322">
    <property type="entry name" value="DOUBLESEX AND MAB-3 RELATED TRANSCRIPTION FACTOR DMRT"/>
    <property type="match status" value="1"/>
</dbReference>
<evidence type="ECO:0000256" key="5">
    <source>
        <dbReference type="ARBA" id="ARBA00023242"/>
    </source>
</evidence>
<comment type="subcellular location">
    <subcellularLocation>
        <location evidence="6">Nucleus</location>
    </subcellularLocation>
</comment>
<dbReference type="InterPro" id="IPR001275">
    <property type="entry name" value="DM_DNA-bd"/>
</dbReference>
<dbReference type="RefSeq" id="XP_019749894.1">
    <property type="nucleotide sequence ID" value="XM_019894335.1"/>
</dbReference>
<evidence type="ECO:0000256" key="4">
    <source>
        <dbReference type="ARBA" id="ARBA00023125"/>
    </source>
</evidence>
<dbReference type="KEGG" id="hcq:109530522"/>
<keyword evidence="10" id="KW-1185">Reference proteome</keyword>
<organism evidence="9 10">
    <name type="scientific">Hippocampus comes</name>
    <name type="common">Tiger tail seahorse</name>
    <dbReference type="NCBI Taxonomy" id="109280"/>
    <lineage>
        <taxon>Eukaryota</taxon>
        <taxon>Metazoa</taxon>
        <taxon>Chordata</taxon>
        <taxon>Craniata</taxon>
        <taxon>Vertebrata</taxon>
        <taxon>Euteleostomi</taxon>
        <taxon>Actinopterygii</taxon>
        <taxon>Neopterygii</taxon>
        <taxon>Teleostei</taxon>
        <taxon>Neoteleostei</taxon>
        <taxon>Acanthomorphata</taxon>
        <taxon>Syngnathiaria</taxon>
        <taxon>Syngnathiformes</taxon>
        <taxon>Syngnathoidei</taxon>
        <taxon>Syngnathidae</taxon>
        <taxon>Hippocampus</taxon>
    </lineage>
</organism>
<evidence type="ECO:0000256" key="2">
    <source>
        <dbReference type="ARBA" id="ARBA00022723"/>
    </source>
</evidence>
<dbReference type="AlphaFoldDB" id="A0A3Q2XTA4"/>
<dbReference type="GO" id="GO:0007548">
    <property type="term" value="P:sex differentiation"/>
    <property type="evidence" value="ECO:0007669"/>
    <property type="project" value="TreeGrafter"/>
</dbReference>
<dbReference type="PROSITE" id="PS50809">
    <property type="entry name" value="DM_2"/>
    <property type="match status" value="1"/>
</dbReference>
<feature type="DNA-binding region" description="DM" evidence="6">
    <location>
        <begin position="70"/>
        <end position="117"/>
    </location>
</feature>
<evidence type="ECO:0000256" key="3">
    <source>
        <dbReference type="ARBA" id="ARBA00022833"/>
    </source>
</evidence>
<dbReference type="STRING" id="109280.ENSHCOP00000003446"/>
<dbReference type="FunFam" id="4.10.1040.10:FF:000001">
    <property type="entry name" value="doublesex- and mab-3-related transcription factor 1"/>
    <property type="match status" value="1"/>
</dbReference>
<dbReference type="GO" id="GO:0005634">
    <property type="term" value="C:nucleus"/>
    <property type="evidence" value="ECO:0007669"/>
    <property type="project" value="UniProtKB-SubCell"/>
</dbReference>
<evidence type="ECO:0000259" key="8">
    <source>
        <dbReference type="PROSITE" id="PS50809"/>
    </source>
</evidence>
<keyword evidence="5 6" id="KW-0539">Nucleus</keyword>
<dbReference type="GO" id="GO:0000981">
    <property type="term" value="F:DNA-binding transcription factor activity, RNA polymerase II-specific"/>
    <property type="evidence" value="ECO:0007669"/>
    <property type="project" value="TreeGrafter"/>
</dbReference>
<evidence type="ECO:0000256" key="7">
    <source>
        <dbReference type="SAM" id="MobiDB-lite"/>
    </source>
</evidence>
<sequence>MVMPTHLEGSRHLETTKKLDTLKHEEFVVLTSPDECLGVNDGPARTCGDGGETKLLLQEKPLKMSRSPKCARCRNHGVVSCLKGHKRLCRWRDCGCACCLLVVQRQRVMAAQVALRRQQAAEGKRGVKYRANHSQRTFLQRSTAVVEPSMWQTKRLQPGLTPLEGNDSCCLKPTQRDHTHATNPTISARMRKRRTFADTELENVMLERELRQREFQNDLSFSYSTFLPAIHPVPLPITPSLQSFSKVPSSAGTATFGSVCNSFLPLQDWDFHFYHCFHFKSTCTKSENVGFRVCKSSVQNRDQKDEVQRGWTGCEKTETSELTPLPSRQSLKYHGSTLLGWDHIKADSKPREIQDSNVTCSIFVSDQGILNLPNVTAPSRTFDPLARTSRGQCADTPAALAHPQEDSVKSLPGSSGRTPAMKPLLPFSVEALLRA</sequence>
<dbReference type="Gene3D" id="4.10.1040.10">
    <property type="entry name" value="DM DNA-binding domain"/>
    <property type="match status" value="1"/>
</dbReference>
<feature type="domain" description="DM" evidence="8">
    <location>
        <begin position="70"/>
        <end position="117"/>
    </location>
</feature>
<dbReference type="InterPro" id="IPR026607">
    <property type="entry name" value="DMRT"/>
</dbReference>
<feature type="region of interest" description="Disordered" evidence="7">
    <location>
        <begin position="386"/>
        <end position="419"/>
    </location>
</feature>
<dbReference type="InterPro" id="IPR036407">
    <property type="entry name" value="DM_DNA-bd_sf"/>
</dbReference>
<dbReference type="OMA" id="SPGLHCC"/>
<dbReference type="GO" id="GO:0000978">
    <property type="term" value="F:RNA polymerase II cis-regulatory region sequence-specific DNA binding"/>
    <property type="evidence" value="ECO:0007669"/>
    <property type="project" value="TreeGrafter"/>
</dbReference>
<evidence type="ECO:0000256" key="6">
    <source>
        <dbReference type="PROSITE-ProRule" id="PRU00070"/>
    </source>
</evidence>
<dbReference type="Pfam" id="PF00751">
    <property type="entry name" value="DM"/>
    <property type="match status" value="1"/>
</dbReference>
<dbReference type="SMART" id="SM00301">
    <property type="entry name" value="DM"/>
    <property type="match status" value="1"/>
</dbReference>
<dbReference type="OrthoDB" id="6162476at2759"/>
<accession>A0A3Q2XTA4</accession>
<keyword evidence="3 6" id="KW-0862">Zinc</keyword>
<name>A0A3Q2XTA4_HIPCM</name>
<protein>
    <submittedName>
        <fullName evidence="9">Doublesex- and mab-3-related transcription factor 2-like</fullName>
    </submittedName>
</protein>
<evidence type="ECO:0000313" key="9">
    <source>
        <dbReference type="Ensembl" id="ENSHCOP00000003446.1"/>
    </source>
</evidence>
<dbReference type="Proteomes" id="UP000264820">
    <property type="component" value="Unplaced"/>
</dbReference>
<dbReference type="GeneTree" id="ENSGT00940000156282"/>
<dbReference type="SUPFAM" id="SSF82927">
    <property type="entry name" value="Cysteine-rich DNA binding domain, (DM domain)"/>
    <property type="match status" value="1"/>
</dbReference>
<reference evidence="9" key="1">
    <citation type="submission" date="2025-08" db="UniProtKB">
        <authorList>
            <consortium name="Ensembl"/>
        </authorList>
    </citation>
    <scope>IDENTIFICATION</scope>
</reference>
<dbReference type="PROSITE" id="PS40000">
    <property type="entry name" value="DM_1"/>
    <property type="match status" value="1"/>
</dbReference>
<dbReference type="GeneID" id="109530522"/>
<dbReference type="Ensembl" id="ENSHCOT00000008718.1">
    <property type="protein sequence ID" value="ENSHCOP00000003446.1"/>
    <property type="gene ID" value="ENSHCOG00000004782.1"/>
</dbReference>
<proteinExistence type="inferred from homology"/>
<dbReference type="PANTHER" id="PTHR12322:SF122">
    <property type="entry name" value="DOUBLESEX- AND MAB-3-RELATED TRANSCRIPTION FACTOR 2"/>
    <property type="match status" value="1"/>
</dbReference>
<dbReference type="GO" id="GO:0046872">
    <property type="term" value="F:metal ion binding"/>
    <property type="evidence" value="ECO:0007669"/>
    <property type="project" value="UniProtKB-KW"/>
</dbReference>
<evidence type="ECO:0000256" key="1">
    <source>
        <dbReference type="ARBA" id="ARBA00006834"/>
    </source>
</evidence>
<evidence type="ECO:0000313" key="10">
    <source>
        <dbReference type="Proteomes" id="UP000264820"/>
    </source>
</evidence>